<dbReference type="FunFam" id="3.40.50.2000:FF:000138">
    <property type="entry name" value="Glycosyltransferase"/>
    <property type="match status" value="1"/>
</dbReference>
<dbReference type="GeneID" id="110412719"/>
<sequence>MEHVSKEPTTVCHVLAVPFPSRGHINPMMNLCKSLLSKNRDILVTFVVSEEWFGFIGSEPKPDNIRFGTIPNDFTSELDRSGNYSPDFFEEVLRKMEAPVEQLIDRLEPPVTTIVYDTYLTFAVRVGNRRKIPLASFWTMPALVYSVFHHFDLLVQNRHFPINLLVLMMILTEQGEERVDCIPGISSIRKVDLPTCLYGKGLDVLHRGLEAVSGVSKVQYLLLVSVYELESHIIDALKEQISTPIYHIGPPIPYFKLEDNSGVNPSDNSYFQWLDSQPESSVLYVSQGSLHSATSAQLDEIAAGLRISGVRYFWVARKETPRFKDECGEKGLIVPWCDQLRVLCHPSIGGFWSHCGWNSTSEAIFAGVPMLTFPIYWDQTPNSKQIVEDWKIGWRVKNKLEAHSLVPREEIAGIVRRFMSLESEEGKEMRKRAKKLSQVCRQAVQKGGSSDTDVQAFVNDISQCRK</sequence>
<organism evidence="4 5">
    <name type="scientific">Herrania umbratica</name>
    <dbReference type="NCBI Taxonomy" id="108875"/>
    <lineage>
        <taxon>Eukaryota</taxon>
        <taxon>Viridiplantae</taxon>
        <taxon>Streptophyta</taxon>
        <taxon>Embryophyta</taxon>
        <taxon>Tracheophyta</taxon>
        <taxon>Spermatophyta</taxon>
        <taxon>Magnoliopsida</taxon>
        <taxon>eudicotyledons</taxon>
        <taxon>Gunneridae</taxon>
        <taxon>Pentapetalae</taxon>
        <taxon>rosids</taxon>
        <taxon>malvids</taxon>
        <taxon>Malvales</taxon>
        <taxon>Malvaceae</taxon>
        <taxon>Byttnerioideae</taxon>
        <taxon>Herrania</taxon>
    </lineage>
</organism>
<keyword evidence="2" id="KW-0328">Glycosyltransferase</keyword>
<evidence type="ECO:0000256" key="2">
    <source>
        <dbReference type="ARBA" id="ARBA00022676"/>
    </source>
</evidence>
<keyword evidence="4" id="KW-1185">Reference proteome</keyword>
<name>A0A6J0ZWR0_9ROSI</name>
<dbReference type="PANTHER" id="PTHR11926">
    <property type="entry name" value="GLUCOSYL/GLUCURONOSYL TRANSFERASES"/>
    <property type="match status" value="1"/>
</dbReference>
<dbReference type="AlphaFoldDB" id="A0A6J0ZWR0"/>
<protein>
    <submittedName>
        <fullName evidence="5">UDP-glycosyltransferase 87A1-like isoform X1</fullName>
    </submittedName>
</protein>
<gene>
    <name evidence="5" type="primary">LOC110412719</name>
</gene>
<dbReference type="GO" id="GO:0080044">
    <property type="term" value="F:quercetin 7-O-glucosyltransferase activity"/>
    <property type="evidence" value="ECO:0007669"/>
    <property type="project" value="TreeGrafter"/>
</dbReference>
<evidence type="ECO:0000256" key="3">
    <source>
        <dbReference type="ARBA" id="ARBA00022679"/>
    </source>
</evidence>
<comment type="similarity">
    <text evidence="1">Belongs to the UDP-glycosyltransferase family.</text>
</comment>
<dbReference type="Proteomes" id="UP000504621">
    <property type="component" value="Unplaced"/>
</dbReference>
<dbReference type="OrthoDB" id="5835829at2759"/>
<dbReference type="CDD" id="cd03784">
    <property type="entry name" value="GT1_Gtf-like"/>
    <property type="match status" value="1"/>
</dbReference>
<dbReference type="InterPro" id="IPR002213">
    <property type="entry name" value="UDP_glucos_trans"/>
</dbReference>
<accession>A0A6J0ZWR0</accession>
<dbReference type="RefSeq" id="XP_021279006.1">
    <property type="nucleotide sequence ID" value="XM_021423331.1"/>
</dbReference>
<evidence type="ECO:0000313" key="5">
    <source>
        <dbReference type="RefSeq" id="XP_021279006.1"/>
    </source>
</evidence>
<keyword evidence="3" id="KW-0808">Transferase</keyword>
<dbReference type="Pfam" id="PF00201">
    <property type="entry name" value="UDPGT"/>
    <property type="match status" value="1"/>
</dbReference>
<reference evidence="5" key="1">
    <citation type="submission" date="2025-08" db="UniProtKB">
        <authorList>
            <consortium name="RefSeq"/>
        </authorList>
    </citation>
    <scope>IDENTIFICATION</scope>
    <source>
        <tissue evidence="5">Leaf</tissue>
    </source>
</reference>
<dbReference type="SUPFAM" id="SSF53756">
    <property type="entry name" value="UDP-Glycosyltransferase/glycogen phosphorylase"/>
    <property type="match status" value="1"/>
</dbReference>
<evidence type="ECO:0000256" key="1">
    <source>
        <dbReference type="ARBA" id="ARBA00009995"/>
    </source>
</evidence>
<evidence type="ECO:0000313" key="4">
    <source>
        <dbReference type="Proteomes" id="UP000504621"/>
    </source>
</evidence>
<dbReference type="GO" id="GO:0080043">
    <property type="term" value="F:quercetin 3-O-glucosyltransferase activity"/>
    <property type="evidence" value="ECO:0007669"/>
    <property type="project" value="TreeGrafter"/>
</dbReference>
<proteinExistence type="inferred from homology"/>
<dbReference type="Gene3D" id="3.40.50.2000">
    <property type="entry name" value="Glycogen Phosphorylase B"/>
    <property type="match status" value="2"/>
</dbReference>
<dbReference type="PANTHER" id="PTHR11926:SF1494">
    <property type="entry name" value="FLAVONOL 3-O-GLUCOSYLTRANSFERASE UGT76E12-RELATED"/>
    <property type="match status" value="1"/>
</dbReference>